<evidence type="ECO:0000313" key="2">
    <source>
        <dbReference type="EMBL" id="MDI9866338.1"/>
    </source>
</evidence>
<dbReference type="Pfam" id="PF00293">
    <property type="entry name" value="NUDIX"/>
    <property type="match status" value="1"/>
</dbReference>
<protein>
    <submittedName>
        <fullName evidence="2">NUDIX domain-containing protein</fullName>
    </submittedName>
</protein>
<evidence type="ECO:0000259" key="1">
    <source>
        <dbReference type="PROSITE" id="PS51462"/>
    </source>
</evidence>
<dbReference type="PROSITE" id="PS51462">
    <property type="entry name" value="NUDIX"/>
    <property type="match status" value="1"/>
</dbReference>
<dbReference type="PANTHER" id="PTHR43736">
    <property type="entry name" value="ADP-RIBOSE PYROPHOSPHATASE"/>
    <property type="match status" value="1"/>
</dbReference>
<dbReference type="InterPro" id="IPR054105">
    <property type="entry name" value="WHD_NrtR"/>
</dbReference>
<dbReference type="InterPro" id="IPR015797">
    <property type="entry name" value="NUDIX_hydrolase-like_dom_sf"/>
</dbReference>
<dbReference type="Pfam" id="PF21906">
    <property type="entry name" value="WHD_NrtR"/>
    <property type="match status" value="1"/>
</dbReference>
<dbReference type="EMBL" id="JASHID010000016">
    <property type="protein sequence ID" value="MDI9866338.1"/>
    <property type="molecule type" value="Genomic_DNA"/>
</dbReference>
<keyword evidence="3" id="KW-1185">Reference proteome</keyword>
<dbReference type="InterPro" id="IPR036390">
    <property type="entry name" value="WH_DNA-bd_sf"/>
</dbReference>
<reference evidence="2 3" key="1">
    <citation type="submission" date="2023-05" db="EMBL/GenBank/DDBJ databases">
        <title>Novel species of genus Flectobacillus isolated from stream in China.</title>
        <authorList>
            <person name="Lu H."/>
        </authorList>
    </citation>
    <scope>NUCLEOTIDE SEQUENCE [LARGE SCALE GENOMIC DNA]</scope>
    <source>
        <strain evidence="2 3">DC10W</strain>
    </source>
</reference>
<gene>
    <name evidence="2" type="ORF">QM480_18505</name>
</gene>
<dbReference type="SUPFAM" id="SSF46785">
    <property type="entry name" value="Winged helix' DNA-binding domain"/>
    <property type="match status" value="1"/>
</dbReference>
<dbReference type="InterPro" id="IPR000086">
    <property type="entry name" value="NUDIX_hydrolase_dom"/>
</dbReference>
<organism evidence="2 3">
    <name type="scientific">Flectobacillus longus</name>
    <dbReference type="NCBI Taxonomy" id="2984207"/>
    <lineage>
        <taxon>Bacteria</taxon>
        <taxon>Pseudomonadati</taxon>
        <taxon>Bacteroidota</taxon>
        <taxon>Cytophagia</taxon>
        <taxon>Cytophagales</taxon>
        <taxon>Flectobacillaceae</taxon>
        <taxon>Flectobacillus</taxon>
    </lineage>
</organism>
<proteinExistence type="predicted"/>
<name>A0ABT6YTB7_9BACT</name>
<dbReference type="SUPFAM" id="SSF55811">
    <property type="entry name" value="Nudix"/>
    <property type="match status" value="1"/>
</dbReference>
<dbReference type="PANTHER" id="PTHR43736:SF4">
    <property type="entry name" value="SLR1690 PROTEIN"/>
    <property type="match status" value="1"/>
</dbReference>
<dbReference type="Proteomes" id="UP001236569">
    <property type="component" value="Unassembled WGS sequence"/>
</dbReference>
<dbReference type="InterPro" id="IPR036388">
    <property type="entry name" value="WH-like_DNA-bd_sf"/>
</dbReference>
<dbReference type="RefSeq" id="WP_283371169.1">
    <property type="nucleotide sequence ID" value="NZ_JASHID010000016.1"/>
</dbReference>
<feature type="domain" description="Nudix hydrolase" evidence="1">
    <location>
        <begin position="7"/>
        <end position="165"/>
    </location>
</feature>
<sequence length="238" mass="28303">MDIINCINQVSIDCVIFGYENHQLKVLISKSRFKGDFYSLPSGFIFQNEDIEDAAQRVVRERTGIENIYLKHFNVFGKVGRKRQEFLDKLIALNYVNQEEEYQNSDRYKWFINRFISIGYYSLVDINSVIPQTSELDESIGWYNIHDVPELIMDYNQVLQDAYHCLKSDINELSNIYNLLPEQFTMKEIQDIYETILEKTFIRTNFQKKILELDVLERLEKKFTGAKNKAPYLYRVKK</sequence>
<dbReference type="Gene3D" id="3.90.79.10">
    <property type="entry name" value="Nucleoside Triphosphate Pyrophosphohydrolase"/>
    <property type="match status" value="1"/>
</dbReference>
<accession>A0ABT6YTB7</accession>
<dbReference type="CDD" id="cd18873">
    <property type="entry name" value="NUDIX_NadM_like"/>
    <property type="match status" value="1"/>
</dbReference>
<evidence type="ECO:0000313" key="3">
    <source>
        <dbReference type="Proteomes" id="UP001236569"/>
    </source>
</evidence>
<comment type="caution">
    <text evidence="2">The sequence shown here is derived from an EMBL/GenBank/DDBJ whole genome shotgun (WGS) entry which is preliminary data.</text>
</comment>
<dbReference type="Gene3D" id="1.10.10.10">
    <property type="entry name" value="Winged helix-like DNA-binding domain superfamily/Winged helix DNA-binding domain"/>
    <property type="match status" value="1"/>
</dbReference>